<keyword evidence="2" id="KW-1015">Disulfide bond</keyword>
<dbReference type="Pfam" id="PF00112">
    <property type="entry name" value="Peptidase_C1"/>
    <property type="match status" value="1"/>
</dbReference>
<dbReference type="InterPro" id="IPR000668">
    <property type="entry name" value="Peptidase_C1A_C"/>
</dbReference>
<dbReference type="PANTHER" id="PTHR12411">
    <property type="entry name" value="CYSTEINE PROTEASE FAMILY C1-RELATED"/>
    <property type="match status" value="1"/>
</dbReference>
<sequence>MRFFVFCVLLLLATATASRYIVREEFRWKVVRDVNSQDSDEEATDSANLQTLPPANRARNRQYNAQPSESLKQLIQQGYQDWEAYKGLHGKSFTDENEENERMLAFLAAQQHVRQHNEAYEKGDATFKLDVNNIADLPFSEYQKLNGYRRLYGDVMRRNSSLFLAPHNVNVPESMDWRDHGYVTECYWIIGGQHKRSKGVLVSLSEQNLVDCSAAYGNNGCNGGLMDFAFQYIKENHGVDTEPVSLFIIPNQVTGLQLLLLAYPYKARQKKCHFVRSSVGAEDTEIAVATQGPVSVAIDAGHRSFQLYKTGVYFEKACSIGPGVLVVGYGTDAEDGDYWIVKNSWGATWGEKGYIRMARNKNNHCELLARPAIHWSEQNKFLLYIL</sequence>
<dbReference type="InterPro" id="IPR013201">
    <property type="entry name" value="Prot_inhib_I29"/>
</dbReference>
<feature type="domain" description="Cathepsin propeptide inhibitor" evidence="5">
    <location>
        <begin position="82"/>
        <end position="142"/>
    </location>
</feature>
<evidence type="ECO:0000259" key="4">
    <source>
        <dbReference type="SMART" id="SM00645"/>
    </source>
</evidence>
<accession>A0A915E914</accession>
<dbReference type="GO" id="GO:0008234">
    <property type="term" value="F:cysteine-type peptidase activity"/>
    <property type="evidence" value="ECO:0007669"/>
    <property type="project" value="InterPro"/>
</dbReference>
<evidence type="ECO:0000256" key="1">
    <source>
        <dbReference type="ARBA" id="ARBA00008455"/>
    </source>
</evidence>
<dbReference type="FunFam" id="3.90.70.10:FF:000332">
    <property type="entry name" value="Cathepsin L1"/>
    <property type="match status" value="1"/>
</dbReference>
<evidence type="ECO:0000259" key="5">
    <source>
        <dbReference type="SMART" id="SM00848"/>
    </source>
</evidence>
<dbReference type="InterPro" id="IPR038765">
    <property type="entry name" value="Papain-like_cys_pep_sf"/>
</dbReference>
<dbReference type="AlphaFoldDB" id="A0A915E914"/>
<dbReference type="CDD" id="cd02248">
    <property type="entry name" value="Peptidase_C1A"/>
    <property type="match status" value="1"/>
</dbReference>
<dbReference type="SMART" id="SM00848">
    <property type="entry name" value="Inhibitor_I29"/>
    <property type="match status" value="1"/>
</dbReference>
<evidence type="ECO:0000256" key="2">
    <source>
        <dbReference type="ARBA" id="ARBA00023157"/>
    </source>
</evidence>
<evidence type="ECO:0000256" key="3">
    <source>
        <dbReference type="SAM" id="SignalP"/>
    </source>
</evidence>
<dbReference type="Gene3D" id="3.90.70.10">
    <property type="entry name" value="Cysteine proteinases"/>
    <property type="match status" value="1"/>
</dbReference>
<organism evidence="6 7">
    <name type="scientific">Ditylenchus dipsaci</name>
    <dbReference type="NCBI Taxonomy" id="166011"/>
    <lineage>
        <taxon>Eukaryota</taxon>
        <taxon>Metazoa</taxon>
        <taxon>Ecdysozoa</taxon>
        <taxon>Nematoda</taxon>
        <taxon>Chromadorea</taxon>
        <taxon>Rhabditida</taxon>
        <taxon>Tylenchina</taxon>
        <taxon>Tylenchomorpha</taxon>
        <taxon>Sphaerularioidea</taxon>
        <taxon>Anguinidae</taxon>
        <taxon>Anguininae</taxon>
        <taxon>Ditylenchus</taxon>
    </lineage>
</organism>
<name>A0A915E914_9BILA</name>
<dbReference type="Proteomes" id="UP000887574">
    <property type="component" value="Unplaced"/>
</dbReference>
<dbReference type="GO" id="GO:0006508">
    <property type="term" value="P:proteolysis"/>
    <property type="evidence" value="ECO:0007669"/>
    <property type="project" value="InterPro"/>
</dbReference>
<evidence type="ECO:0000313" key="6">
    <source>
        <dbReference type="Proteomes" id="UP000887574"/>
    </source>
</evidence>
<dbReference type="SUPFAM" id="SSF54001">
    <property type="entry name" value="Cysteine proteinases"/>
    <property type="match status" value="1"/>
</dbReference>
<keyword evidence="6" id="KW-1185">Reference proteome</keyword>
<keyword evidence="3" id="KW-0732">Signal</keyword>
<feature type="chain" id="PRO_5038077498" evidence="3">
    <location>
        <begin position="19"/>
        <end position="386"/>
    </location>
</feature>
<comment type="similarity">
    <text evidence="1">Belongs to the peptidase C1 family.</text>
</comment>
<dbReference type="SMART" id="SM00645">
    <property type="entry name" value="Pept_C1"/>
    <property type="match status" value="1"/>
</dbReference>
<dbReference type="WBParaSite" id="jg3641.1">
    <property type="protein sequence ID" value="jg3641.1"/>
    <property type="gene ID" value="jg3641"/>
</dbReference>
<dbReference type="InterPro" id="IPR039417">
    <property type="entry name" value="Peptidase_C1A_papain-like"/>
</dbReference>
<feature type="domain" description="Peptidase C1A papain C-terminal" evidence="4">
    <location>
        <begin position="171"/>
        <end position="375"/>
    </location>
</feature>
<protein>
    <submittedName>
        <fullName evidence="7">Uncharacterized protein</fullName>
    </submittedName>
</protein>
<reference evidence="7" key="1">
    <citation type="submission" date="2022-11" db="UniProtKB">
        <authorList>
            <consortium name="WormBaseParasite"/>
        </authorList>
    </citation>
    <scope>IDENTIFICATION</scope>
</reference>
<proteinExistence type="inferred from homology"/>
<feature type="signal peptide" evidence="3">
    <location>
        <begin position="1"/>
        <end position="18"/>
    </location>
</feature>
<dbReference type="Pfam" id="PF08246">
    <property type="entry name" value="Inhibitor_I29"/>
    <property type="match status" value="1"/>
</dbReference>
<evidence type="ECO:0000313" key="7">
    <source>
        <dbReference type="WBParaSite" id="jg3641.1"/>
    </source>
</evidence>
<dbReference type="PROSITE" id="PS00640">
    <property type="entry name" value="THIOL_PROTEASE_ASN"/>
    <property type="match status" value="1"/>
</dbReference>
<dbReference type="InterPro" id="IPR013128">
    <property type="entry name" value="Peptidase_C1A"/>
</dbReference>
<dbReference type="InterPro" id="IPR025661">
    <property type="entry name" value="Pept_asp_AS"/>
</dbReference>